<feature type="domain" description="ABC transporter" evidence="9">
    <location>
        <begin position="347"/>
        <end position="581"/>
    </location>
</feature>
<dbReference type="PROSITE" id="PS50893">
    <property type="entry name" value="ABC_TRANSPORTER_2"/>
    <property type="match status" value="1"/>
</dbReference>
<comment type="subcellular location">
    <subcellularLocation>
        <location evidence="1">Cell membrane</location>
        <topology evidence="1">Multi-pass membrane protein</topology>
    </subcellularLocation>
</comment>
<dbReference type="InterPro" id="IPR003439">
    <property type="entry name" value="ABC_transporter-like_ATP-bd"/>
</dbReference>
<dbReference type="Pfam" id="PF00664">
    <property type="entry name" value="ABC_membrane"/>
    <property type="match status" value="1"/>
</dbReference>
<keyword evidence="5 8" id="KW-1133">Transmembrane helix</keyword>
<evidence type="ECO:0000259" key="10">
    <source>
        <dbReference type="PROSITE" id="PS50929"/>
    </source>
</evidence>
<evidence type="ECO:0000256" key="5">
    <source>
        <dbReference type="ARBA" id="ARBA00022989"/>
    </source>
</evidence>
<dbReference type="RefSeq" id="WP_253239175.1">
    <property type="nucleotide sequence ID" value="NZ_JAMYJR010000023.1"/>
</dbReference>
<dbReference type="EMBL" id="JAMYJR010000023">
    <property type="protein sequence ID" value="MCO8273090.1"/>
    <property type="molecule type" value="Genomic_DNA"/>
</dbReference>
<feature type="region of interest" description="Disordered" evidence="7">
    <location>
        <begin position="580"/>
        <end position="613"/>
    </location>
</feature>
<evidence type="ECO:0000256" key="6">
    <source>
        <dbReference type="ARBA" id="ARBA00023136"/>
    </source>
</evidence>
<dbReference type="SMART" id="SM00382">
    <property type="entry name" value="AAA"/>
    <property type="match status" value="1"/>
</dbReference>
<dbReference type="GO" id="GO:0005524">
    <property type="term" value="F:ATP binding"/>
    <property type="evidence" value="ECO:0007669"/>
    <property type="project" value="UniProtKB-KW"/>
</dbReference>
<accession>A0ABT1DQK6</accession>
<evidence type="ECO:0000256" key="1">
    <source>
        <dbReference type="ARBA" id="ARBA00004651"/>
    </source>
</evidence>
<comment type="caution">
    <text evidence="11">The sequence shown here is derived from an EMBL/GenBank/DDBJ whole genome shotgun (WGS) entry which is preliminary data.</text>
</comment>
<feature type="transmembrane region" description="Helical" evidence="8">
    <location>
        <begin position="72"/>
        <end position="94"/>
    </location>
</feature>
<protein>
    <submittedName>
        <fullName evidence="11">ABC transporter ATP-binding protein/permease</fullName>
    </submittedName>
</protein>
<sequence length="613" mass="66458">MSRRAPRASIHPDVGKGWLRRALPLVKAHRALLITSLVLSFAGLIVQVQIPNLVRIGIDRAIVEKTAELGPYVWWIVGFALLQGLINFVARLYLLRTAYELEYDLRNIVYTHLVRMPFGFYDRVQTGELMSRSGSDIRAVQLYLSFGPSILVQCLIAVVAFGLMLSINVPLAVVAMATMPVIGILGVTMRKAIFPVSWMIQARLARLATVVDENIQGVRIVKAFAAEGRQLHALAESADRIRWAYRQDARIRSRWNPLLDNLPRLGLALVLLVGGYMVIEGSTTVGTIVAFNSYVLMLQPPFRMLGMMIMMGQRASASARRIYEILDTPSEVVDGPDPLVVPLRGDLAFENVSFTYPNGTPALNELNLRVRPGETVAVVGGTGSGKSTLGRLAARFYDVAEGRVTIDGHDVRSLALASLREQVGIVPDEPFLFSLSIHDNIAYGKPDATRDAVEAAAVAAGADEFIRDLPDGYDTVVGERGYTLSGGQRQRVAIARALLVNPPVLVLDDATSAIDVTVEQRIHASLRDQMRGRTTLIVAHRLSTIGLADRVVLMEAGRVIADGTHASLLESEPRYAAVLASSVDSSDGGLPATDSSSPEPPASRSADAEVASS</sequence>
<evidence type="ECO:0000256" key="8">
    <source>
        <dbReference type="SAM" id="Phobius"/>
    </source>
</evidence>
<feature type="transmembrane region" description="Helical" evidence="8">
    <location>
        <begin position="171"/>
        <end position="189"/>
    </location>
</feature>
<dbReference type="PANTHER" id="PTHR43394:SF1">
    <property type="entry name" value="ATP-BINDING CASSETTE SUB-FAMILY B MEMBER 10, MITOCHONDRIAL"/>
    <property type="match status" value="1"/>
</dbReference>
<dbReference type="PANTHER" id="PTHR43394">
    <property type="entry name" value="ATP-DEPENDENT PERMEASE MDL1, MITOCHONDRIAL"/>
    <property type="match status" value="1"/>
</dbReference>
<organism evidence="11 12">
    <name type="scientific">Paractinoplanes aksuensis</name>
    <dbReference type="NCBI Taxonomy" id="2939490"/>
    <lineage>
        <taxon>Bacteria</taxon>
        <taxon>Bacillati</taxon>
        <taxon>Actinomycetota</taxon>
        <taxon>Actinomycetes</taxon>
        <taxon>Micromonosporales</taxon>
        <taxon>Micromonosporaceae</taxon>
        <taxon>Paractinoplanes</taxon>
    </lineage>
</organism>
<dbReference type="Gene3D" id="1.20.1560.10">
    <property type="entry name" value="ABC transporter type 1, transmembrane domain"/>
    <property type="match status" value="1"/>
</dbReference>
<dbReference type="InterPro" id="IPR017871">
    <property type="entry name" value="ABC_transporter-like_CS"/>
</dbReference>
<name>A0ABT1DQK6_9ACTN</name>
<dbReference type="InterPro" id="IPR011527">
    <property type="entry name" value="ABC1_TM_dom"/>
</dbReference>
<dbReference type="InterPro" id="IPR039421">
    <property type="entry name" value="Type_1_exporter"/>
</dbReference>
<feature type="transmembrane region" description="Helical" evidence="8">
    <location>
        <begin position="142"/>
        <end position="165"/>
    </location>
</feature>
<evidence type="ECO:0000313" key="11">
    <source>
        <dbReference type="EMBL" id="MCO8273090.1"/>
    </source>
</evidence>
<evidence type="ECO:0000256" key="4">
    <source>
        <dbReference type="ARBA" id="ARBA00022840"/>
    </source>
</evidence>
<dbReference type="SUPFAM" id="SSF90123">
    <property type="entry name" value="ABC transporter transmembrane region"/>
    <property type="match status" value="1"/>
</dbReference>
<keyword evidence="12" id="KW-1185">Reference proteome</keyword>
<dbReference type="SUPFAM" id="SSF52540">
    <property type="entry name" value="P-loop containing nucleoside triphosphate hydrolases"/>
    <property type="match status" value="1"/>
</dbReference>
<evidence type="ECO:0000259" key="9">
    <source>
        <dbReference type="PROSITE" id="PS50893"/>
    </source>
</evidence>
<gene>
    <name evidence="11" type="ORF">M1L60_21075</name>
</gene>
<evidence type="ECO:0000256" key="2">
    <source>
        <dbReference type="ARBA" id="ARBA00022692"/>
    </source>
</evidence>
<dbReference type="InterPro" id="IPR027417">
    <property type="entry name" value="P-loop_NTPase"/>
</dbReference>
<evidence type="ECO:0000256" key="7">
    <source>
        <dbReference type="SAM" id="MobiDB-lite"/>
    </source>
</evidence>
<dbReference type="InterPro" id="IPR003593">
    <property type="entry name" value="AAA+_ATPase"/>
</dbReference>
<dbReference type="Pfam" id="PF00005">
    <property type="entry name" value="ABC_tran"/>
    <property type="match status" value="1"/>
</dbReference>
<dbReference type="InterPro" id="IPR036640">
    <property type="entry name" value="ABC1_TM_sf"/>
</dbReference>
<dbReference type="Proteomes" id="UP001523369">
    <property type="component" value="Unassembled WGS sequence"/>
</dbReference>
<feature type="transmembrane region" description="Helical" evidence="8">
    <location>
        <begin position="31"/>
        <end position="50"/>
    </location>
</feature>
<dbReference type="PROSITE" id="PS00211">
    <property type="entry name" value="ABC_TRANSPORTER_1"/>
    <property type="match status" value="1"/>
</dbReference>
<keyword evidence="6 8" id="KW-0472">Membrane</keyword>
<feature type="domain" description="ABC transmembrane type-1" evidence="10">
    <location>
        <begin position="34"/>
        <end position="314"/>
    </location>
</feature>
<evidence type="ECO:0000256" key="3">
    <source>
        <dbReference type="ARBA" id="ARBA00022741"/>
    </source>
</evidence>
<keyword evidence="2 8" id="KW-0812">Transmembrane</keyword>
<dbReference type="CDD" id="cd18543">
    <property type="entry name" value="ABC_6TM_Rv0194_D1_like"/>
    <property type="match status" value="1"/>
</dbReference>
<dbReference type="Gene3D" id="3.40.50.300">
    <property type="entry name" value="P-loop containing nucleotide triphosphate hydrolases"/>
    <property type="match status" value="1"/>
</dbReference>
<proteinExistence type="predicted"/>
<keyword evidence="4 11" id="KW-0067">ATP-binding</keyword>
<reference evidence="11 12" key="1">
    <citation type="submission" date="2022-06" db="EMBL/GenBank/DDBJ databases">
        <title>New Species of the Genus Actinoplanes, ActinopZanes ferrugineus.</title>
        <authorList>
            <person name="Ding P."/>
        </authorList>
    </citation>
    <scope>NUCLEOTIDE SEQUENCE [LARGE SCALE GENOMIC DNA]</scope>
    <source>
        <strain evidence="11 12">TRM88003</strain>
    </source>
</reference>
<evidence type="ECO:0000313" key="12">
    <source>
        <dbReference type="Proteomes" id="UP001523369"/>
    </source>
</evidence>
<keyword evidence="3" id="KW-0547">Nucleotide-binding</keyword>
<dbReference type="PROSITE" id="PS50929">
    <property type="entry name" value="ABC_TM1F"/>
    <property type="match status" value="1"/>
</dbReference>